<dbReference type="Proteomes" id="UP001066276">
    <property type="component" value="Chromosome 1_1"/>
</dbReference>
<comment type="caution">
    <text evidence="2">The sequence shown here is derived from an EMBL/GenBank/DDBJ whole genome shotgun (WGS) entry which is preliminary data.</text>
</comment>
<proteinExistence type="predicted"/>
<feature type="non-terminal residue" evidence="2">
    <location>
        <position position="68"/>
    </location>
</feature>
<dbReference type="EMBL" id="JANPWB010000001">
    <property type="protein sequence ID" value="KAJ1218018.1"/>
    <property type="molecule type" value="Genomic_DNA"/>
</dbReference>
<name>A0AAV7X007_PLEWA</name>
<evidence type="ECO:0000256" key="1">
    <source>
        <dbReference type="SAM" id="Phobius"/>
    </source>
</evidence>
<reference evidence="2" key="1">
    <citation type="journal article" date="2022" name="bioRxiv">
        <title>Sequencing and chromosome-scale assembly of the giantPleurodeles waltlgenome.</title>
        <authorList>
            <person name="Brown T."/>
            <person name="Elewa A."/>
            <person name="Iarovenko S."/>
            <person name="Subramanian E."/>
            <person name="Araus A.J."/>
            <person name="Petzold A."/>
            <person name="Susuki M."/>
            <person name="Suzuki K.-i.T."/>
            <person name="Hayashi T."/>
            <person name="Toyoda A."/>
            <person name="Oliveira C."/>
            <person name="Osipova E."/>
            <person name="Leigh N.D."/>
            <person name="Simon A."/>
            <person name="Yun M.H."/>
        </authorList>
    </citation>
    <scope>NUCLEOTIDE SEQUENCE</scope>
    <source>
        <strain evidence="2">20211129_DDA</strain>
        <tissue evidence="2">Liver</tissue>
    </source>
</reference>
<gene>
    <name evidence="2" type="ORF">NDU88_005604</name>
</gene>
<evidence type="ECO:0000313" key="3">
    <source>
        <dbReference type="Proteomes" id="UP001066276"/>
    </source>
</evidence>
<feature type="non-terminal residue" evidence="2">
    <location>
        <position position="1"/>
    </location>
</feature>
<accession>A0AAV7X007</accession>
<keyword evidence="1" id="KW-1133">Transmembrane helix</keyword>
<keyword evidence="3" id="KW-1185">Reference proteome</keyword>
<keyword evidence="1" id="KW-0812">Transmembrane</keyword>
<protein>
    <submittedName>
        <fullName evidence="2">Uncharacterized protein</fullName>
    </submittedName>
</protein>
<organism evidence="2 3">
    <name type="scientific">Pleurodeles waltl</name>
    <name type="common">Iberian ribbed newt</name>
    <dbReference type="NCBI Taxonomy" id="8319"/>
    <lineage>
        <taxon>Eukaryota</taxon>
        <taxon>Metazoa</taxon>
        <taxon>Chordata</taxon>
        <taxon>Craniata</taxon>
        <taxon>Vertebrata</taxon>
        <taxon>Euteleostomi</taxon>
        <taxon>Amphibia</taxon>
        <taxon>Batrachia</taxon>
        <taxon>Caudata</taxon>
        <taxon>Salamandroidea</taxon>
        <taxon>Salamandridae</taxon>
        <taxon>Pleurodelinae</taxon>
        <taxon>Pleurodeles</taxon>
    </lineage>
</organism>
<sequence>LTAALLFMDWTADKGGARKGAHITTPNPCYRGPVPDELFICLPAFPLHPITWWGTILLFIILSFVICP</sequence>
<dbReference type="AlphaFoldDB" id="A0AAV7X007"/>
<keyword evidence="1" id="KW-0472">Membrane</keyword>
<evidence type="ECO:0000313" key="2">
    <source>
        <dbReference type="EMBL" id="KAJ1218018.1"/>
    </source>
</evidence>
<feature type="transmembrane region" description="Helical" evidence="1">
    <location>
        <begin position="50"/>
        <end position="67"/>
    </location>
</feature>